<dbReference type="AlphaFoldDB" id="A0ABD3SAY4"/>
<evidence type="ECO:0000313" key="3">
    <source>
        <dbReference type="Proteomes" id="UP001530377"/>
    </source>
</evidence>
<gene>
    <name evidence="2" type="ORF">ACHAXA_006092</name>
</gene>
<feature type="region of interest" description="Disordered" evidence="1">
    <location>
        <begin position="61"/>
        <end position="83"/>
    </location>
</feature>
<keyword evidence="3" id="KW-1185">Reference proteome</keyword>
<evidence type="ECO:0000256" key="1">
    <source>
        <dbReference type="SAM" id="MobiDB-lite"/>
    </source>
</evidence>
<comment type="caution">
    <text evidence="2">The sequence shown here is derived from an EMBL/GenBank/DDBJ whole genome shotgun (WGS) entry which is preliminary data.</text>
</comment>
<name>A0ABD3SAY4_9STRA</name>
<reference evidence="2 3" key="1">
    <citation type="submission" date="2024-10" db="EMBL/GenBank/DDBJ databases">
        <title>Updated reference genomes for cyclostephanoid diatoms.</title>
        <authorList>
            <person name="Roberts W.R."/>
            <person name="Alverson A.J."/>
        </authorList>
    </citation>
    <scope>NUCLEOTIDE SEQUENCE [LARGE SCALE GENOMIC DNA]</scope>
    <source>
        <strain evidence="2 3">AJA228-03</strain>
    </source>
</reference>
<organism evidence="2 3">
    <name type="scientific">Cyclostephanos tholiformis</name>
    <dbReference type="NCBI Taxonomy" id="382380"/>
    <lineage>
        <taxon>Eukaryota</taxon>
        <taxon>Sar</taxon>
        <taxon>Stramenopiles</taxon>
        <taxon>Ochrophyta</taxon>
        <taxon>Bacillariophyta</taxon>
        <taxon>Coscinodiscophyceae</taxon>
        <taxon>Thalassiosirophycidae</taxon>
        <taxon>Stephanodiscales</taxon>
        <taxon>Stephanodiscaceae</taxon>
        <taxon>Cyclostephanos</taxon>
    </lineage>
</organism>
<feature type="compositionally biased region" description="Basic residues" evidence="1">
    <location>
        <begin position="61"/>
        <end position="71"/>
    </location>
</feature>
<dbReference type="Proteomes" id="UP001530377">
    <property type="component" value="Unassembled WGS sequence"/>
</dbReference>
<proteinExistence type="predicted"/>
<protein>
    <submittedName>
        <fullName evidence="2">Uncharacterized protein</fullName>
    </submittedName>
</protein>
<evidence type="ECO:0000313" key="2">
    <source>
        <dbReference type="EMBL" id="KAL3821672.1"/>
    </source>
</evidence>
<dbReference type="EMBL" id="JALLPB020000088">
    <property type="protein sequence ID" value="KAL3821672.1"/>
    <property type="molecule type" value="Genomic_DNA"/>
</dbReference>
<accession>A0ABD3SAY4</accession>
<sequence>MYFPTSQRCRRFQSRTNRVHIRERSLTRRGGGGDRLSSSFHRYRRCLLRLNTSNRRRIPRSQVRHAAKPHVTRIEGNTTSPSPRASVTIELLCPTITSNSPGCHDASLDRATTSITLMGPDATSAAALATVPNVATASKIASPNRAIATVRIDFFPDDDDDDDDDDGEED</sequence>